<evidence type="ECO:0008006" key="4">
    <source>
        <dbReference type="Google" id="ProtNLM"/>
    </source>
</evidence>
<keyword evidence="1" id="KW-1133">Transmembrane helix</keyword>
<accession>A0ABU4XJ62</accession>
<organism evidence="2 3">
    <name type="scientific">Mesorhizobium dulcispinae</name>
    <dbReference type="NCBI Taxonomy" id="3072316"/>
    <lineage>
        <taxon>Bacteria</taxon>
        <taxon>Pseudomonadati</taxon>
        <taxon>Pseudomonadota</taxon>
        <taxon>Alphaproteobacteria</taxon>
        <taxon>Hyphomicrobiales</taxon>
        <taxon>Phyllobacteriaceae</taxon>
        <taxon>Mesorhizobium</taxon>
    </lineage>
</organism>
<keyword evidence="3" id="KW-1185">Reference proteome</keyword>
<name>A0ABU4XJ62_9HYPH</name>
<protein>
    <recommendedName>
        <fullName evidence="4">Transmembrane protein PGPGW</fullName>
    </recommendedName>
</protein>
<keyword evidence="1" id="KW-0472">Membrane</keyword>
<evidence type="ECO:0000313" key="2">
    <source>
        <dbReference type="EMBL" id="MDX8474261.1"/>
    </source>
</evidence>
<comment type="caution">
    <text evidence="2">The sequence shown here is derived from an EMBL/GenBank/DDBJ whole genome shotgun (WGS) entry which is preliminary data.</text>
</comment>
<feature type="transmembrane region" description="Helical" evidence="1">
    <location>
        <begin position="28"/>
        <end position="46"/>
    </location>
</feature>
<evidence type="ECO:0000313" key="3">
    <source>
        <dbReference type="Proteomes" id="UP001271780"/>
    </source>
</evidence>
<evidence type="ECO:0000256" key="1">
    <source>
        <dbReference type="SAM" id="Phobius"/>
    </source>
</evidence>
<sequence length="86" mass="10009">MTATDDDNGPARKITIFGREFAMPRSRGLRIAIGVLLTIGGILGFLPILGFWMIPLGLLVLSYEFALVRRHRRRFVVWWERRRRPD</sequence>
<dbReference type="Proteomes" id="UP001271780">
    <property type="component" value="Unassembled WGS sequence"/>
</dbReference>
<reference evidence="2 3" key="1">
    <citation type="submission" date="2023-08" db="EMBL/GenBank/DDBJ databases">
        <title>Implementing the SeqCode for naming new Mesorhizobium species isolated from Vachellia karroo root nodules.</title>
        <authorList>
            <person name="Van Lill M."/>
        </authorList>
    </citation>
    <scope>NUCLEOTIDE SEQUENCE [LARGE SCALE GENOMIC DNA]</scope>
    <source>
        <strain evidence="2 3">VK23A</strain>
    </source>
</reference>
<gene>
    <name evidence="2" type="ORF">RFM27_19455</name>
</gene>
<dbReference type="EMBL" id="JAVIIZ010000012">
    <property type="protein sequence ID" value="MDX8474261.1"/>
    <property type="molecule type" value="Genomic_DNA"/>
</dbReference>
<proteinExistence type="predicted"/>
<keyword evidence="1" id="KW-0812">Transmembrane</keyword>
<dbReference type="RefSeq" id="WP_320264505.1">
    <property type="nucleotide sequence ID" value="NZ_JAVIIX010000011.1"/>
</dbReference>